<dbReference type="Pfam" id="PF08448">
    <property type="entry name" value="PAS_4"/>
    <property type="match status" value="1"/>
</dbReference>
<organism evidence="8 9">
    <name type="scientific">Halopenitus salinus</name>
    <dbReference type="NCBI Taxonomy" id="1198295"/>
    <lineage>
        <taxon>Archaea</taxon>
        <taxon>Methanobacteriati</taxon>
        <taxon>Methanobacteriota</taxon>
        <taxon>Stenosarchaea group</taxon>
        <taxon>Halobacteria</taxon>
        <taxon>Halobacteriales</taxon>
        <taxon>Haloferacaceae</taxon>
        <taxon>Halopenitus</taxon>
    </lineage>
</organism>
<evidence type="ECO:0000256" key="5">
    <source>
        <dbReference type="ARBA" id="ARBA00023012"/>
    </source>
</evidence>
<evidence type="ECO:0000259" key="7">
    <source>
        <dbReference type="PROSITE" id="PS50109"/>
    </source>
</evidence>
<dbReference type="InterPro" id="IPR013656">
    <property type="entry name" value="PAS_4"/>
</dbReference>
<feature type="transmembrane region" description="Helical" evidence="6">
    <location>
        <begin position="46"/>
        <end position="65"/>
    </location>
</feature>
<feature type="transmembrane region" description="Helical" evidence="6">
    <location>
        <begin position="153"/>
        <end position="172"/>
    </location>
</feature>
<dbReference type="GO" id="GO:0000160">
    <property type="term" value="P:phosphorelay signal transduction system"/>
    <property type="evidence" value="ECO:0007669"/>
    <property type="project" value="UniProtKB-KW"/>
</dbReference>
<dbReference type="InterPro" id="IPR036890">
    <property type="entry name" value="HATPase_C_sf"/>
</dbReference>
<evidence type="ECO:0000313" key="8">
    <source>
        <dbReference type="EMBL" id="MFC6893700.1"/>
    </source>
</evidence>
<evidence type="ECO:0000256" key="3">
    <source>
        <dbReference type="ARBA" id="ARBA00022679"/>
    </source>
</evidence>
<dbReference type="SUPFAM" id="SSF55785">
    <property type="entry name" value="PYP-like sensor domain (PAS domain)"/>
    <property type="match status" value="1"/>
</dbReference>
<dbReference type="PROSITE" id="PS50109">
    <property type="entry name" value="HIS_KIN"/>
    <property type="match status" value="1"/>
</dbReference>
<dbReference type="Proteomes" id="UP001596296">
    <property type="component" value="Unassembled WGS sequence"/>
</dbReference>
<evidence type="ECO:0000256" key="2">
    <source>
        <dbReference type="ARBA" id="ARBA00012438"/>
    </source>
</evidence>
<dbReference type="InterPro" id="IPR005467">
    <property type="entry name" value="His_kinase_dom"/>
</dbReference>
<dbReference type="EMBL" id="JBHSXL010000010">
    <property type="protein sequence ID" value="MFC6893700.1"/>
    <property type="molecule type" value="Genomic_DNA"/>
</dbReference>
<feature type="domain" description="Histidine kinase" evidence="7">
    <location>
        <begin position="354"/>
        <end position="549"/>
    </location>
</feature>
<keyword evidence="3" id="KW-0808">Transferase</keyword>
<dbReference type="InterPro" id="IPR003661">
    <property type="entry name" value="HisK_dim/P_dom"/>
</dbReference>
<evidence type="ECO:0000256" key="6">
    <source>
        <dbReference type="SAM" id="Phobius"/>
    </source>
</evidence>
<dbReference type="Pfam" id="PF00512">
    <property type="entry name" value="HisKA"/>
    <property type="match status" value="1"/>
</dbReference>
<keyword evidence="6" id="KW-0472">Membrane</keyword>
<dbReference type="Gene3D" id="3.30.565.10">
    <property type="entry name" value="Histidine kinase-like ATPase, C-terminal domain"/>
    <property type="match status" value="1"/>
</dbReference>
<keyword evidence="4" id="KW-0418">Kinase</keyword>
<keyword evidence="6" id="KW-0812">Transmembrane</keyword>
<evidence type="ECO:0000256" key="4">
    <source>
        <dbReference type="ARBA" id="ARBA00022777"/>
    </source>
</evidence>
<evidence type="ECO:0000313" key="9">
    <source>
        <dbReference type="Proteomes" id="UP001596296"/>
    </source>
</evidence>
<dbReference type="InterPro" id="IPR031621">
    <property type="entry name" value="HisKA_7TM"/>
</dbReference>
<dbReference type="AlphaFoldDB" id="A0ABD5UZ38"/>
<keyword evidence="6" id="KW-1133">Transmembrane helix</keyword>
<dbReference type="PANTHER" id="PTHR43711">
    <property type="entry name" value="TWO-COMPONENT HISTIDINE KINASE"/>
    <property type="match status" value="1"/>
</dbReference>
<dbReference type="Pfam" id="PF16927">
    <property type="entry name" value="HisKA_7TM"/>
    <property type="match status" value="1"/>
</dbReference>
<dbReference type="SMART" id="SM00387">
    <property type="entry name" value="HATPase_c"/>
    <property type="match status" value="1"/>
</dbReference>
<keyword evidence="8" id="KW-0067">ATP-binding</keyword>
<dbReference type="CDD" id="cd00082">
    <property type="entry name" value="HisKA"/>
    <property type="match status" value="1"/>
</dbReference>
<dbReference type="SUPFAM" id="SSF47384">
    <property type="entry name" value="Homodimeric domain of signal transducing histidine kinase"/>
    <property type="match status" value="1"/>
</dbReference>
<keyword evidence="8" id="KW-0547">Nucleotide-binding</keyword>
<sequence length="572" mass="62158">MIAQSPLPGRVVLAFYVLAFGIAAVACFAAIPRARRFDDPDTRRGLVGLLVLSGGWAAAHVGFLLAPPGPIAVAFYLAGLVSGFSTIGAWLYFCSAYTGRSLHRQPLYRRLALGVYLGVMLVKFTNPIHGLYFTTEAATRPFVHLGVQHLIGHWIAMGLAYALATVGIFMLLEQFTQVGADTRPLAVLVGFTALPLVLDVLGYLLPFVVDMTYEPLGVAVFAVGVTSIFFDRFQATRIATESDDPVIVLDDDDRITDYNVSARRLFPSLSDSTAIGREVSEVLPTIGDAIDTDENVRPVEVDGERRYYHVSVGPFTAGSRHLGRLLTITDVTDRERYRTELERQNERLDRFASVVSHDLRNPLNVAQGRLDLALEVGPDDAEAFEHLEAADRALDRMEELIADVLTLARQGQPIDETEPVRLSDVCEAAWEVIDAGDSTLSIESDVAFTADPERLRQLLENLFRNSVEHGGEGVSVTVGDLDGGEGFYVADDGPGIPEEDREDVFEYGHTTITDGTGFGLAIVSEIAEAHDWGVSVTDAEGGGARFEVRGVRTIDAESAEFEPIGTEPANAD</sequence>
<keyword evidence="9" id="KW-1185">Reference proteome</keyword>
<dbReference type="Gene3D" id="3.30.450.20">
    <property type="entry name" value="PAS domain"/>
    <property type="match status" value="1"/>
</dbReference>
<dbReference type="SMART" id="SM00388">
    <property type="entry name" value="HisKA"/>
    <property type="match status" value="1"/>
</dbReference>
<dbReference type="Pfam" id="PF02518">
    <property type="entry name" value="HATPase_c"/>
    <property type="match status" value="1"/>
</dbReference>
<feature type="transmembrane region" description="Helical" evidence="6">
    <location>
        <begin position="71"/>
        <end position="93"/>
    </location>
</feature>
<dbReference type="InterPro" id="IPR036097">
    <property type="entry name" value="HisK_dim/P_sf"/>
</dbReference>
<dbReference type="CDD" id="cd00130">
    <property type="entry name" value="PAS"/>
    <property type="match status" value="1"/>
</dbReference>
<dbReference type="PANTHER" id="PTHR43711:SF1">
    <property type="entry name" value="HISTIDINE KINASE 1"/>
    <property type="match status" value="1"/>
</dbReference>
<dbReference type="InterPro" id="IPR050736">
    <property type="entry name" value="Sensor_HK_Regulatory"/>
</dbReference>
<feature type="transmembrane region" description="Helical" evidence="6">
    <location>
        <begin position="211"/>
        <end position="230"/>
    </location>
</feature>
<feature type="transmembrane region" description="Helical" evidence="6">
    <location>
        <begin position="113"/>
        <end position="133"/>
    </location>
</feature>
<feature type="transmembrane region" description="Helical" evidence="6">
    <location>
        <begin position="184"/>
        <end position="205"/>
    </location>
</feature>
<evidence type="ECO:0000256" key="1">
    <source>
        <dbReference type="ARBA" id="ARBA00000085"/>
    </source>
</evidence>
<dbReference type="GO" id="GO:0005524">
    <property type="term" value="F:ATP binding"/>
    <property type="evidence" value="ECO:0007669"/>
    <property type="project" value="UniProtKB-KW"/>
</dbReference>
<dbReference type="InterPro" id="IPR003594">
    <property type="entry name" value="HATPase_dom"/>
</dbReference>
<dbReference type="Gene3D" id="1.10.287.130">
    <property type="match status" value="1"/>
</dbReference>
<dbReference type="SUPFAM" id="SSF55874">
    <property type="entry name" value="ATPase domain of HSP90 chaperone/DNA topoisomerase II/histidine kinase"/>
    <property type="match status" value="1"/>
</dbReference>
<comment type="catalytic activity">
    <reaction evidence="1">
        <text>ATP + protein L-histidine = ADP + protein N-phospho-L-histidine.</text>
        <dbReference type="EC" id="2.7.13.3"/>
    </reaction>
</comment>
<feature type="transmembrane region" description="Helical" evidence="6">
    <location>
        <begin position="12"/>
        <end position="34"/>
    </location>
</feature>
<dbReference type="InterPro" id="IPR000014">
    <property type="entry name" value="PAS"/>
</dbReference>
<accession>A0ABD5UZ38</accession>
<dbReference type="RefSeq" id="WP_379745971.1">
    <property type="nucleotide sequence ID" value="NZ_JBHSVN010000001.1"/>
</dbReference>
<dbReference type="EC" id="2.7.13.3" evidence="2"/>
<dbReference type="GO" id="GO:0004673">
    <property type="term" value="F:protein histidine kinase activity"/>
    <property type="evidence" value="ECO:0007669"/>
    <property type="project" value="UniProtKB-EC"/>
</dbReference>
<dbReference type="CDD" id="cd00075">
    <property type="entry name" value="HATPase"/>
    <property type="match status" value="1"/>
</dbReference>
<protein>
    <recommendedName>
        <fullName evidence="2">histidine kinase</fullName>
        <ecNumber evidence="2">2.7.13.3</ecNumber>
    </recommendedName>
</protein>
<reference evidence="8 9" key="1">
    <citation type="journal article" date="2019" name="Int. J. Syst. Evol. Microbiol.">
        <title>The Global Catalogue of Microorganisms (GCM) 10K type strain sequencing project: providing services to taxonomists for standard genome sequencing and annotation.</title>
        <authorList>
            <consortium name="The Broad Institute Genomics Platform"/>
            <consortium name="The Broad Institute Genome Sequencing Center for Infectious Disease"/>
            <person name="Wu L."/>
            <person name="Ma J."/>
        </authorList>
    </citation>
    <scope>NUCLEOTIDE SEQUENCE [LARGE SCALE GENOMIC DNA]</scope>
    <source>
        <strain evidence="8 9">SKJ47</strain>
    </source>
</reference>
<comment type="caution">
    <text evidence="8">The sequence shown here is derived from an EMBL/GenBank/DDBJ whole genome shotgun (WGS) entry which is preliminary data.</text>
</comment>
<name>A0ABD5UZ38_9EURY</name>
<dbReference type="InterPro" id="IPR035965">
    <property type="entry name" value="PAS-like_dom_sf"/>
</dbReference>
<keyword evidence="5" id="KW-0902">Two-component regulatory system</keyword>
<gene>
    <name evidence="8" type="ORF">ACFQE9_13945</name>
</gene>
<proteinExistence type="predicted"/>